<accession>A0A2S0I3Q1</accession>
<dbReference type="RefSeq" id="WP_105237652.1">
    <property type="nucleotide sequence ID" value="NZ_CP023270.1"/>
</dbReference>
<keyword evidence="4" id="KW-1185">Reference proteome</keyword>
<evidence type="ECO:0000256" key="1">
    <source>
        <dbReference type="SAM" id="MobiDB-lite"/>
    </source>
</evidence>
<feature type="chain" id="PRO_5015595726" description="Curli production assembly/transport component CsgG" evidence="2">
    <location>
        <begin position="25"/>
        <end position="419"/>
    </location>
</feature>
<sequence length="419" mass="44376">MKAVFSYLLVSLAMCLGLMPTASAQVTQASVTADGQGMSREEAIQAALVSAAGQAFGVRLSAQFATQSMSADTSVDNENHSTVLSALNKNIQQTLNTPQNAPILGYDVNNVAEFPGRGWEASVTLRYAKYQRLGADSDRRSAVVVSNSKQFRSQLIQTVGESLVGTRRFDVLNRENDRLFQDEKEFILGDAAANPEVARLSQASGADYLVVAQLQSLGVSNNRRETIAMTGEVLVNSAASGALQLQVIEFSSRKIKWSGSEKFSGNYPGATSVGADTLNKLIGGAADKLVARMVDAIYPMQVIKVMGDTAIINRGEGGIAAGDTYAVFLVGEELRDPQSGESLGSMETEVGLGRVTDVKPKFSFLKMASGTLSEGGSYIVRKTDKKAHAPAAGKAAPKRAPAAAAKPQAPDRANVFLNN</sequence>
<protein>
    <recommendedName>
        <fullName evidence="5">Curli production assembly/transport component CsgG</fullName>
    </recommendedName>
</protein>
<feature type="signal peptide" evidence="2">
    <location>
        <begin position="1"/>
        <end position="24"/>
    </location>
</feature>
<evidence type="ECO:0000313" key="3">
    <source>
        <dbReference type="EMBL" id="AVJ26623.1"/>
    </source>
</evidence>
<feature type="region of interest" description="Disordered" evidence="1">
    <location>
        <begin position="389"/>
        <end position="419"/>
    </location>
</feature>
<gene>
    <name evidence="3" type="ORF">CLM73_05590</name>
</gene>
<organism evidence="3 4">
    <name type="scientific">Achromobacter spanius</name>
    <dbReference type="NCBI Taxonomy" id="217203"/>
    <lineage>
        <taxon>Bacteria</taxon>
        <taxon>Pseudomonadati</taxon>
        <taxon>Pseudomonadota</taxon>
        <taxon>Betaproteobacteria</taxon>
        <taxon>Burkholderiales</taxon>
        <taxon>Alcaligenaceae</taxon>
        <taxon>Achromobacter</taxon>
    </lineage>
</organism>
<evidence type="ECO:0000313" key="4">
    <source>
        <dbReference type="Proteomes" id="UP000239477"/>
    </source>
</evidence>
<dbReference type="AlphaFoldDB" id="A0A2S0I3Q1"/>
<dbReference type="OrthoDB" id="8595024at2"/>
<evidence type="ECO:0000256" key="2">
    <source>
        <dbReference type="SAM" id="SignalP"/>
    </source>
</evidence>
<dbReference type="EMBL" id="CP023270">
    <property type="protein sequence ID" value="AVJ26623.1"/>
    <property type="molecule type" value="Genomic_DNA"/>
</dbReference>
<keyword evidence="2" id="KW-0732">Signal</keyword>
<feature type="compositionally biased region" description="Low complexity" evidence="1">
    <location>
        <begin position="389"/>
        <end position="410"/>
    </location>
</feature>
<name>A0A2S0I3Q1_9BURK</name>
<proteinExistence type="predicted"/>
<dbReference type="Proteomes" id="UP000239477">
    <property type="component" value="Chromosome"/>
</dbReference>
<reference evidence="3 4" key="1">
    <citation type="submission" date="2017-09" db="EMBL/GenBank/DDBJ databases">
        <title>Genomic, metabolic, and phenotypic characteristics of bacterial isolates from the natural microbiome of the model nematode Caenorhabditis elegans.</title>
        <authorList>
            <person name="Zimmermann J."/>
            <person name="Obeng N."/>
            <person name="Yang W."/>
            <person name="Obeng O."/>
            <person name="Kissoyan K."/>
            <person name="Pees B."/>
            <person name="Dirksen P."/>
            <person name="Hoppner M."/>
            <person name="Franke A."/>
            <person name="Rosenstiel P."/>
            <person name="Leippe M."/>
            <person name="Dierking K."/>
            <person name="Kaleta C."/>
            <person name="Schulenburg H."/>
        </authorList>
    </citation>
    <scope>NUCLEOTIDE SEQUENCE [LARGE SCALE GENOMIC DNA]</scope>
    <source>
        <strain evidence="3 4">MYb73</strain>
    </source>
</reference>
<evidence type="ECO:0008006" key="5">
    <source>
        <dbReference type="Google" id="ProtNLM"/>
    </source>
</evidence>